<accession>A0AAD8MZS4</accession>
<dbReference type="Gene3D" id="3.40.50.980">
    <property type="match status" value="1"/>
</dbReference>
<comment type="caution">
    <text evidence="2">The sequence shown here is derived from an EMBL/GenBank/DDBJ whole genome shotgun (WGS) entry which is preliminary data.</text>
</comment>
<reference evidence="2" key="1">
    <citation type="submission" date="2023-02" db="EMBL/GenBank/DDBJ databases">
        <title>Genome of toxic invasive species Heracleum sosnowskyi carries increased number of genes despite the absence of recent whole-genome duplications.</title>
        <authorList>
            <person name="Schelkunov M."/>
            <person name="Shtratnikova V."/>
            <person name="Makarenko M."/>
            <person name="Klepikova A."/>
            <person name="Omelchenko D."/>
            <person name="Novikova G."/>
            <person name="Obukhova E."/>
            <person name="Bogdanov V."/>
            <person name="Penin A."/>
            <person name="Logacheva M."/>
        </authorList>
    </citation>
    <scope>NUCLEOTIDE SEQUENCE</scope>
    <source>
        <strain evidence="2">Hsosn_3</strain>
        <tissue evidence="2">Leaf</tissue>
    </source>
</reference>
<dbReference type="InterPro" id="IPR044701">
    <property type="entry name" value="MRL7/MRL7L"/>
</dbReference>
<reference evidence="2" key="2">
    <citation type="submission" date="2023-05" db="EMBL/GenBank/DDBJ databases">
        <authorList>
            <person name="Schelkunov M.I."/>
        </authorList>
    </citation>
    <scope>NUCLEOTIDE SEQUENCE</scope>
    <source>
        <strain evidence="2">Hsosn_3</strain>
        <tissue evidence="2">Leaf</tissue>
    </source>
</reference>
<evidence type="ECO:0000313" key="3">
    <source>
        <dbReference type="Proteomes" id="UP001237642"/>
    </source>
</evidence>
<dbReference type="AlphaFoldDB" id="A0AAD8MZS4"/>
<evidence type="ECO:0000313" key="2">
    <source>
        <dbReference type="EMBL" id="KAK1396285.1"/>
    </source>
</evidence>
<dbReference type="Pfam" id="PF00501">
    <property type="entry name" value="AMP-binding"/>
    <property type="match status" value="1"/>
</dbReference>
<dbReference type="PANTHER" id="PTHR34669">
    <property type="entry name" value="THIOREDOXIN-LIKE FOLD DOMAIN-CONTAINING PROTEIN MRL7L, CHLOROPLASTIC"/>
    <property type="match status" value="1"/>
</dbReference>
<proteinExistence type="predicted"/>
<name>A0AAD8MZS4_9APIA</name>
<keyword evidence="3" id="KW-1185">Reference proteome</keyword>
<dbReference type="GO" id="GO:0006355">
    <property type="term" value="P:regulation of DNA-templated transcription"/>
    <property type="evidence" value="ECO:0007669"/>
    <property type="project" value="InterPro"/>
</dbReference>
<dbReference type="GO" id="GO:0009658">
    <property type="term" value="P:chloroplast organization"/>
    <property type="evidence" value="ECO:0007669"/>
    <property type="project" value="InterPro"/>
</dbReference>
<feature type="domain" description="AMP-dependent synthetase/ligase" evidence="1">
    <location>
        <begin position="69"/>
        <end position="142"/>
    </location>
</feature>
<dbReference type="GO" id="GO:0009570">
    <property type="term" value="C:chloroplast stroma"/>
    <property type="evidence" value="ECO:0007669"/>
    <property type="project" value="TreeGrafter"/>
</dbReference>
<dbReference type="Gene3D" id="2.30.38.10">
    <property type="entry name" value="Luciferase, Domain 3"/>
    <property type="match status" value="1"/>
</dbReference>
<gene>
    <name evidence="2" type="ORF">POM88_006148</name>
</gene>
<dbReference type="InterPro" id="IPR000873">
    <property type="entry name" value="AMP-dep_synth/lig_dom"/>
</dbReference>
<dbReference type="SUPFAM" id="SSF56801">
    <property type="entry name" value="Acetyl-CoA synthetase-like"/>
    <property type="match status" value="1"/>
</dbReference>
<dbReference type="PANTHER" id="PTHR34669:SF1">
    <property type="entry name" value="THIOREDOXIN-LIKE FOLD DOMAIN-CONTAINING PROTEIN MRL7L, CHLOROPLASTIC"/>
    <property type="match status" value="1"/>
</dbReference>
<organism evidence="2 3">
    <name type="scientific">Heracleum sosnowskyi</name>
    <dbReference type="NCBI Taxonomy" id="360622"/>
    <lineage>
        <taxon>Eukaryota</taxon>
        <taxon>Viridiplantae</taxon>
        <taxon>Streptophyta</taxon>
        <taxon>Embryophyta</taxon>
        <taxon>Tracheophyta</taxon>
        <taxon>Spermatophyta</taxon>
        <taxon>Magnoliopsida</taxon>
        <taxon>eudicotyledons</taxon>
        <taxon>Gunneridae</taxon>
        <taxon>Pentapetalae</taxon>
        <taxon>asterids</taxon>
        <taxon>campanulids</taxon>
        <taxon>Apiales</taxon>
        <taxon>Apiaceae</taxon>
        <taxon>Apioideae</taxon>
        <taxon>apioid superclade</taxon>
        <taxon>Tordylieae</taxon>
        <taxon>Tordyliinae</taxon>
        <taxon>Heracleum</taxon>
    </lineage>
</organism>
<dbReference type="EMBL" id="JAUIZM010000002">
    <property type="protein sequence ID" value="KAK1396285.1"/>
    <property type="molecule type" value="Genomic_DNA"/>
</dbReference>
<protein>
    <recommendedName>
        <fullName evidence="1">AMP-dependent synthetase/ligase domain-containing protein</fullName>
    </recommendedName>
</protein>
<sequence>MDTYNTNRALICLDEVDEKYDSENEIVWQDDDYIRPIKDITGAEWEEAVYKDISPLIVLVHNRYKSVRYFQSLFSGYIRGYGMTETTSVVSVESQLGGPRHTGSAGMLVPGVKCQIVSVDTLERLPPKQLGEICVRGPNIMQDAPKSGKEDDIDEITWQTYKGQLTEKWLDTGPTDSDCW</sequence>
<dbReference type="Proteomes" id="UP001237642">
    <property type="component" value="Unassembled WGS sequence"/>
</dbReference>
<evidence type="ECO:0000259" key="1">
    <source>
        <dbReference type="Pfam" id="PF00501"/>
    </source>
</evidence>